<dbReference type="CDD" id="cd00858">
    <property type="entry name" value="GlyRS_anticodon"/>
    <property type="match status" value="1"/>
</dbReference>
<keyword evidence="4 8" id="KW-0547">Nucleotide-binding</keyword>
<evidence type="ECO:0000256" key="4">
    <source>
        <dbReference type="ARBA" id="ARBA00022741"/>
    </source>
</evidence>
<gene>
    <name evidence="8" type="primary">glyQS</name>
    <name evidence="10" type="ORF">SAMN05421800_101379</name>
</gene>
<keyword evidence="6 8" id="KW-0648">Protein biosynthesis</keyword>
<dbReference type="Gene3D" id="3.30.40.230">
    <property type="match status" value="1"/>
</dbReference>
<dbReference type="Pfam" id="PF03129">
    <property type="entry name" value="HGTP_anticodon"/>
    <property type="match status" value="1"/>
</dbReference>
<feature type="binding site" evidence="8">
    <location>
        <begin position="322"/>
        <end position="326"/>
    </location>
    <ligand>
        <name>substrate</name>
    </ligand>
</feature>
<comment type="subcellular location">
    <subcellularLocation>
        <location evidence="8">Cytoplasm</location>
    </subcellularLocation>
</comment>
<dbReference type="InterPro" id="IPR036621">
    <property type="entry name" value="Anticodon-bd_dom_sf"/>
</dbReference>
<dbReference type="InterPro" id="IPR022961">
    <property type="entry name" value="Gly_tRNA_ligase_bac"/>
</dbReference>
<feature type="domain" description="Aminoacyl-transfer RNA synthetases class-II family profile" evidence="9">
    <location>
        <begin position="234"/>
        <end position="468"/>
    </location>
</feature>
<evidence type="ECO:0000256" key="3">
    <source>
        <dbReference type="ARBA" id="ARBA00022598"/>
    </source>
</evidence>
<dbReference type="HAMAP" id="MF_00253_B">
    <property type="entry name" value="Gly_tRNA_synth_B"/>
    <property type="match status" value="1"/>
</dbReference>
<reference evidence="10 11" key="1">
    <citation type="submission" date="2017-02" db="EMBL/GenBank/DDBJ databases">
        <authorList>
            <person name="Varghese N."/>
            <person name="Submissions S."/>
        </authorList>
    </citation>
    <scope>NUCLEOTIDE SEQUENCE [LARGE SCALE GENOMIC DNA]</scope>
    <source>
        <strain evidence="10 11">DSM 16775</strain>
    </source>
</reference>
<name>A0ABY1L3I1_9FLAO</name>
<dbReference type="PANTHER" id="PTHR10745:SF8">
    <property type="entry name" value="DNA POLYMERASE SUBUNIT GAMMA-2, MITOCHONDRIAL"/>
    <property type="match status" value="1"/>
</dbReference>
<dbReference type="InterPro" id="IPR027031">
    <property type="entry name" value="Gly-tRNA_synthase/POLG2"/>
</dbReference>
<dbReference type="InterPro" id="IPR002314">
    <property type="entry name" value="aa-tRNA-synt_IIb"/>
</dbReference>
<feature type="binding site" evidence="8">
    <location>
        <begin position="389"/>
        <end position="390"/>
    </location>
    <ligand>
        <name>ATP</name>
        <dbReference type="ChEBI" id="CHEBI:30616"/>
    </ligand>
</feature>
<accession>A0ABY1L3I1</accession>
<feature type="binding site" evidence="8">
    <location>
        <position position="158"/>
    </location>
    <ligand>
        <name>substrate</name>
    </ligand>
</feature>
<evidence type="ECO:0000256" key="7">
    <source>
        <dbReference type="ARBA" id="ARBA00023146"/>
    </source>
</evidence>
<evidence type="ECO:0000313" key="11">
    <source>
        <dbReference type="Proteomes" id="UP000190669"/>
    </source>
</evidence>
<dbReference type="InterPro" id="IPR006195">
    <property type="entry name" value="aa-tRNA-synth_II"/>
</dbReference>
<keyword evidence="11" id="KW-1185">Reference proteome</keyword>
<evidence type="ECO:0000256" key="2">
    <source>
        <dbReference type="ARBA" id="ARBA00022490"/>
    </source>
</evidence>
<evidence type="ECO:0000256" key="1">
    <source>
        <dbReference type="ARBA" id="ARBA00008226"/>
    </source>
</evidence>
<evidence type="ECO:0000256" key="8">
    <source>
        <dbReference type="HAMAP-Rule" id="MF_00253"/>
    </source>
</evidence>
<protein>
    <recommendedName>
        <fullName evidence="8">Glycine--tRNA ligase</fullName>
        <ecNumber evidence="8">6.1.1.14</ecNumber>
    </recommendedName>
    <alternativeName>
        <fullName evidence="8">Glycyl-tRNA synthetase</fullName>
        <shortName evidence="8">GlyRS</shortName>
    </alternativeName>
</protein>
<comment type="similarity">
    <text evidence="1 8">Belongs to the class-II aminoacyl-tRNA synthetase family.</text>
</comment>
<dbReference type="InterPro" id="IPR004154">
    <property type="entry name" value="Anticodon-bd"/>
</dbReference>
<dbReference type="SUPFAM" id="SSF55681">
    <property type="entry name" value="Class II aaRS and biotin synthetases"/>
    <property type="match status" value="1"/>
</dbReference>
<dbReference type="Gene3D" id="3.40.50.800">
    <property type="entry name" value="Anticodon-binding domain"/>
    <property type="match status" value="1"/>
</dbReference>
<dbReference type="PROSITE" id="PS50862">
    <property type="entry name" value="AA_TRNA_LIGASE_II"/>
    <property type="match status" value="1"/>
</dbReference>
<evidence type="ECO:0000313" key="10">
    <source>
        <dbReference type="EMBL" id="SKB39443.1"/>
    </source>
</evidence>
<dbReference type="EC" id="6.1.1.14" evidence="8"/>
<dbReference type="SUPFAM" id="SSF52954">
    <property type="entry name" value="Class II aaRS ABD-related"/>
    <property type="match status" value="1"/>
</dbReference>
<evidence type="ECO:0000259" key="9">
    <source>
        <dbReference type="PROSITE" id="PS50862"/>
    </source>
</evidence>
<organism evidence="10 11">
    <name type="scientific">Chryseobacterium balustinum</name>
    <dbReference type="NCBI Taxonomy" id="246"/>
    <lineage>
        <taxon>Bacteria</taxon>
        <taxon>Pseudomonadati</taxon>
        <taxon>Bacteroidota</taxon>
        <taxon>Flavobacteriia</taxon>
        <taxon>Flavobacteriales</taxon>
        <taxon>Weeksellaceae</taxon>
        <taxon>Chryseobacterium group</taxon>
        <taxon>Chryseobacterium</taxon>
    </lineage>
</organism>
<keyword evidence="5 8" id="KW-0067">ATP-binding</keyword>
<dbReference type="Gene3D" id="3.30.930.10">
    <property type="entry name" value="Bira Bifunctional Protein, Domain 2"/>
    <property type="match status" value="1"/>
</dbReference>
<dbReference type="Pfam" id="PF00587">
    <property type="entry name" value="tRNA-synt_2b"/>
    <property type="match status" value="1"/>
</dbReference>
<comment type="catalytic activity">
    <reaction evidence="8">
        <text>tRNA(Gly) + glycine + ATP = glycyl-tRNA(Gly) + AMP + diphosphate</text>
        <dbReference type="Rhea" id="RHEA:16013"/>
        <dbReference type="Rhea" id="RHEA-COMP:9664"/>
        <dbReference type="Rhea" id="RHEA-COMP:9683"/>
        <dbReference type="ChEBI" id="CHEBI:30616"/>
        <dbReference type="ChEBI" id="CHEBI:33019"/>
        <dbReference type="ChEBI" id="CHEBI:57305"/>
        <dbReference type="ChEBI" id="CHEBI:78442"/>
        <dbReference type="ChEBI" id="CHEBI:78522"/>
        <dbReference type="ChEBI" id="CHEBI:456215"/>
        <dbReference type="EC" id="6.1.1.14"/>
    </reaction>
</comment>
<dbReference type="NCBIfam" id="TIGR00389">
    <property type="entry name" value="glyS_dimeric"/>
    <property type="match status" value="1"/>
</dbReference>
<evidence type="ECO:0000256" key="5">
    <source>
        <dbReference type="ARBA" id="ARBA00022840"/>
    </source>
</evidence>
<dbReference type="EMBL" id="FUZE01000001">
    <property type="protein sequence ID" value="SKB39443.1"/>
    <property type="molecule type" value="Genomic_DNA"/>
</dbReference>
<dbReference type="PRINTS" id="PR01043">
    <property type="entry name" value="TRNASYNTHGLY"/>
</dbReference>
<dbReference type="InterPro" id="IPR045864">
    <property type="entry name" value="aa-tRNA-synth_II/BPL/LPL"/>
</dbReference>
<sequence length="570" mass="66389">METASFFVADAAKWRPLQKRYSEQRETAPKNQLHKNFHLPDTNFLHFHYFCTQDEKFMAKQEDVFKKVISHAKEYGFIFPSSEIYDGLSAVYDYGQNGAELKNNIKQYWWKAMVQLNENIVGIDSAILMHPTTWKASGHVDAFNDPLIDNKDSKKRFRADVLVEDYCAKIEDKENKEIEKAAKRFGESFDKAQFVATNPKIIEYRAKREQILSRLAKSLENEDLADVKSLIEELEIADPDTGSKNWTEVRQFNLMFGTKLGASADSAMDLYLRPETAQGIFVNFLNVQKTSRHRLPFGIAQIGKAFRNEIVARQFIFRMREFEQMEMQFFVAPGTELEFYEQWKTKRLNWHLALGLGDDNYRFHDHEKLAHYANAAADIEFNFPFGFKELEGIHSRTDFDLKAHEKHSGRKLQFFDPERNENYVPYVVETSVGLDRLFLSIFSNCLKDEVLEDGSERTVLSLPPALAPIKAAILPLMKRDGLAEYAENIFNDLKYDFNLFYEEKDAIGKRYRRQDAIGTPYCITIDHDSLTDHTVTIRDRDTMQQERVPVSDLRRIIDEKTNFRNLLSKI</sequence>
<evidence type="ECO:0000256" key="6">
    <source>
        <dbReference type="ARBA" id="ARBA00022917"/>
    </source>
</evidence>
<keyword evidence="7 8" id="KW-0030">Aminoacyl-tRNA synthetase</keyword>
<dbReference type="InterPro" id="IPR033731">
    <property type="entry name" value="GlyRS-like_core"/>
</dbReference>
<dbReference type="CDD" id="cd00774">
    <property type="entry name" value="GlyRS-like_core"/>
    <property type="match status" value="1"/>
</dbReference>
<dbReference type="NCBIfam" id="NF003211">
    <property type="entry name" value="PRK04173.1"/>
    <property type="match status" value="1"/>
</dbReference>
<proteinExistence type="inferred from homology"/>
<feature type="binding site" evidence="8">
    <location>
        <begin position="317"/>
        <end position="322"/>
    </location>
    <ligand>
        <name>ATP</name>
        <dbReference type="ChEBI" id="CHEBI:30616"/>
    </ligand>
</feature>
<feature type="binding site" evidence="8">
    <location>
        <begin position="307"/>
        <end position="309"/>
    </location>
    <ligand>
        <name>ATP</name>
        <dbReference type="ChEBI" id="CHEBI:30616"/>
    </ligand>
</feature>
<dbReference type="Proteomes" id="UP000190669">
    <property type="component" value="Unassembled WGS sequence"/>
</dbReference>
<feature type="binding site" evidence="8">
    <location>
        <begin position="433"/>
        <end position="436"/>
    </location>
    <ligand>
        <name>ATP</name>
        <dbReference type="ChEBI" id="CHEBI:30616"/>
    </ligand>
</feature>
<keyword evidence="3 8" id="KW-0436">Ligase</keyword>
<feature type="binding site" evidence="8">
    <location>
        <position position="275"/>
    </location>
    <ligand>
        <name>substrate</name>
    </ligand>
</feature>
<comment type="subunit">
    <text evidence="8">Homodimer.</text>
</comment>
<comment type="function">
    <text evidence="8">Catalyzes the attachment of glycine to tRNA(Gly).</text>
</comment>
<dbReference type="InterPro" id="IPR002315">
    <property type="entry name" value="tRNA-synt_gly"/>
</dbReference>
<dbReference type="PANTHER" id="PTHR10745">
    <property type="entry name" value="GLYCYL-TRNA SYNTHETASE/DNA POLYMERASE SUBUNIT GAMMA-2"/>
    <property type="match status" value="1"/>
</dbReference>
<feature type="binding site" evidence="8">
    <location>
        <begin position="429"/>
        <end position="433"/>
    </location>
    <ligand>
        <name>substrate</name>
    </ligand>
</feature>
<comment type="caution">
    <text evidence="10">The sequence shown here is derived from an EMBL/GenBank/DDBJ whole genome shotgun (WGS) entry which is preliminary data.</text>
</comment>
<keyword evidence="2 8" id="KW-0963">Cytoplasm</keyword>